<dbReference type="Gene3D" id="3.90.1150.30">
    <property type="match status" value="1"/>
</dbReference>
<comment type="caution">
    <text evidence="1">The sequence shown here is derived from an EMBL/GenBank/DDBJ whole genome shotgun (WGS) entry which is preliminary data.</text>
</comment>
<accession>A0ABW8Z4X9</accession>
<proteinExistence type="predicted"/>
<organism evidence="1 2">
    <name type="scientific">Herbaspirillum rhizosphaerae</name>
    <dbReference type="NCBI Taxonomy" id="346179"/>
    <lineage>
        <taxon>Bacteria</taxon>
        <taxon>Pseudomonadati</taxon>
        <taxon>Pseudomonadota</taxon>
        <taxon>Betaproteobacteria</taxon>
        <taxon>Burkholderiales</taxon>
        <taxon>Oxalobacteraceae</taxon>
        <taxon>Herbaspirillum</taxon>
    </lineage>
</organism>
<dbReference type="InterPro" id="IPR038056">
    <property type="entry name" value="YjbR-like_sf"/>
</dbReference>
<gene>
    <name evidence="1" type="ORF">PQR63_06880</name>
</gene>
<dbReference type="RefSeq" id="WP_408166749.1">
    <property type="nucleotide sequence ID" value="NZ_JAQQFR010000003.1"/>
</dbReference>
<dbReference type="Proteomes" id="UP001629214">
    <property type="component" value="Unassembled WGS sequence"/>
</dbReference>
<keyword evidence="2" id="KW-1185">Reference proteome</keyword>
<evidence type="ECO:0000313" key="2">
    <source>
        <dbReference type="Proteomes" id="UP001629214"/>
    </source>
</evidence>
<dbReference type="GO" id="GO:0003677">
    <property type="term" value="F:DNA binding"/>
    <property type="evidence" value="ECO:0007669"/>
    <property type="project" value="UniProtKB-KW"/>
</dbReference>
<dbReference type="PANTHER" id="PTHR35145">
    <property type="entry name" value="CYTOPLASMIC PROTEIN-RELATED"/>
    <property type="match status" value="1"/>
</dbReference>
<name>A0ABW8Z4X9_9BURK</name>
<sequence>MDLAAMNVTQLKKFCEALPAATSRLALPPSNILVYSVGEKNFAWFKTSDPEKWRFSFRVSPDRFLELTGMPGIKPARYMSRFHWITIVDVRMMPEEYLRELVQWAYEKALASLSVKRRKALFDGT</sequence>
<dbReference type="PANTHER" id="PTHR35145:SF1">
    <property type="entry name" value="CYTOPLASMIC PROTEIN"/>
    <property type="match status" value="1"/>
</dbReference>
<dbReference type="SUPFAM" id="SSF142906">
    <property type="entry name" value="YjbR-like"/>
    <property type="match status" value="1"/>
</dbReference>
<evidence type="ECO:0000313" key="1">
    <source>
        <dbReference type="EMBL" id="MFL9878094.1"/>
    </source>
</evidence>
<dbReference type="InterPro" id="IPR007351">
    <property type="entry name" value="YjbR"/>
</dbReference>
<keyword evidence="1" id="KW-0238">DNA-binding</keyword>
<dbReference type="Pfam" id="PF04237">
    <property type="entry name" value="YjbR"/>
    <property type="match status" value="1"/>
</dbReference>
<reference evidence="1 2" key="1">
    <citation type="journal article" date="2024" name="Chem. Sci.">
        <title>Discovery of megapolipeptins by genome mining of a Burkholderiales bacteria collection.</title>
        <authorList>
            <person name="Paulo B.S."/>
            <person name="Recchia M.J.J."/>
            <person name="Lee S."/>
            <person name="Fergusson C.H."/>
            <person name="Romanowski S.B."/>
            <person name="Hernandez A."/>
            <person name="Krull N."/>
            <person name="Liu D.Y."/>
            <person name="Cavanagh H."/>
            <person name="Bos A."/>
            <person name="Gray C.A."/>
            <person name="Murphy B.T."/>
            <person name="Linington R.G."/>
            <person name="Eustaquio A.S."/>
        </authorList>
    </citation>
    <scope>NUCLEOTIDE SEQUENCE [LARGE SCALE GENOMIC DNA]</scope>
    <source>
        <strain evidence="1 2">RL21-008-BIB-B</strain>
    </source>
</reference>
<protein>
    <submittedName>
        <fullName evidence="1">MmcQ/YjbR family DNA-binding protein</fullName>
    </submittedName>
</protein>
<dbReference type="EMBL" id="JAQQFR010000003">
    <property type="protein sequence ID" value="MFL9878094.1"/>
    <property type="molecule type" value="Genomic_DNA"/>
</dbReference>
<dbReference type="InterPro" id="IPR058532">
    <property type="entry name" value="YjbR/MT2646/Rv2570-like"/>
</dbReference>